<gene>
    <name evidence="1" type="ORF">C7H19_25200</name>
</gene>
<dbReference type="EMBL" id="PXOH01000111">
    <property type="protein sequence ID" value="PSF25883.1"/>
    <property type="molecule type" value="Genomic_DNA"/>
</dbReference>
<dbReference type="Proteomes" id="UP000239001">
    <property type="component" value="Unassembled WGS sequence"/>
</dbReference>
<dbReference type="AlphaFoldDB" id="A0A2T1LQA0"/>
<evidence type="ECO:0000313" key="1">
    <source>
        <dbReference type="EMBL" id="PSF25883.1"/>
    </source>
</evidence>
<proteinExistence type="predicted"/>
<keyword evidence="2" id="KW-1185">Reference proteome</keyword>
<protein>
    <submittedName>
        <fullName evidence="1">Uncharacterized protein</fullName>
    </submittedName>
</protein>
<comment type="caution">
    <text evidence="1">The sequence shown here is derived from an EMBL/GenBank/DDBJ whole genome shotgun (WGS) entry which is preliminary data.</text>
</comment>
<organism evidence="1 2">
    <name type="scientific">Aphanothece hegewaldii CCALA 016</name>
    <dbReference type="NCBI Taxonomy" id="2107694"/>
    <lineage>
        <taxon>Bacteria</taxon>
        <taxon>Bacillati</taxon>
        <taxon>Cyanobacteriota</taxon>
        <taxon>Cyanophyceae</taxon>
        <taxon>Oscillatoriophycideae</taxon>
        <taxon>Chroococcales</taxon>
        <taxon>Aphanothecaceae</taxon>
        <taxon>Aphanothece</taxon>
    </lineage>
</organism>
<reference evidence="1 2" key="2">
    <citation type="submission" date="2018-03" db="EMBL/GenBank/DDBJ databases">
        <authorList>
            <person name="Keele B.F."/>
        </authorList>
    </citation>
    <scope>NUCLEOTIDE SEQUENCE [LARGE SCALE GENOMIC DNA]</scope>
    <source>
        <strain evidence="1 2">CCALA 016</strain>
    </source>
</reference>
<name>A0A2T1LQA0_9CHRO</name>
<feature type="non-terminal residue" evidence="1">
    <location>
        <position position="91"/>
    </location>
</feature>
<accession>A0A2T1LQA0</accession>
<reference evidence="1 2" key="1">
    <citation type="submission" date="2018-03" db="EMBL/GenBank/DDBJ databases">
        <title>The ancient ancestry and fast evolution of plastids.</title>
        <authorList>
            <person name="Moore K.R."/>
            <person name="Magnabosco C."/>
            <person name="Momper L."/>
            <person name="Gold D.A."/>
            <person name="Bosak T."/>
            <person name="Fournier G.P."/>
        </authorList>
    </citation>
    <scope>NUCLEOTIDE SEQUENCE [LARGE SCALE GENOMIC DNA]</scope>
    <source>
        <strain evidence="1 2">CCALA 016</strain>
    </source>
</reference>
<sequence length="91" mass="10354">MYTTETKTKGLTQANKHNPCVHCGKPDWCYSLQPSGITVCKRDNIATGWIKTGGRDQEGHFYSIPESKAAREKEKPTVIDTQEWIYYSRDG</sequence>
<evidence type="ECO:0000313" key="2">
    <source>
        <dbReference type="Proteomes" id="UP000239001"/>
    </source>
</evidence>